<accession>A0A4Y7K3F1</accession>
<dbReference type="STRING" id="3469.A0A4Y7K3F1"/>
<name>A0A4Y7K3F1_PAPSO</name>
<organism evidence="1 2">
    <name type="scientific">Papaver somniferum</name>
    <name type="common">Opium poppy</name>
    <dbReference type="NCBI Taxonomy" id="3469"/>
    <lineage>
        <taxon>Eukaryota</taxon>
        <taxon>Viridiplantae</taxon>
        <taxon>Streptophyta</taxon>
        <taxon>Embryophyta</taxon>
        <taxon>Tracheophyta</taxon>
        <taxon>Spermatophyta</taxon>
        <taxon>Magnoliopsida</taxon>
        <taxon>Ranunculales</taxon>
        <taxon>Papaveraceae</taxon>
        <taxon>Papaveroideae</taxon>
        <taxon>Papaver</taxon>
    </lineage>
</organism>
<keyword evidence="2" id="KW-1185">Reference proteome</keyword>
<proteinExistence type="predicted"/>
<sequence>MKQGTGICVFKKLGEKAKELKKAADALQQEEKNGAKGRNWRQNVKVVEKSCIRGGEFSLLFTQLLSTLSLVDCCIAYGSAEKIPSSTAWHAVSTRIMFTVYYKPRYVVTQF</sequence>
<evidence type="ECO:0000313" key="2">
    <source>
        <dbReference type="Proteomes" id="UP000316621"/>
    </source>
</evidence>
<protein>
    <submittedName>
        <fullName evidence="1">Uncharacterized protein</fullName>
    </submittedName>
</protein>
<evidence type="ECO:0000313" key="1">
    <source>
        <dbReference type="EMBL" id="RZC67893.1"/>
    </source>
</evidence>
<gene>
    <name evidence="1" type="ORF">C5167_011591</name>
</gene>
<dbReference type="Proteomes" id="UP000316621">
    <property type="component" value="Chromosome 6"/>
</dbReference>
<dbReference type="AlphaFoldDB" id="A0A4Y7K3F1"/>
<dbReference type="Gramene" id="RZC67893">
    <property type="protein sequence ID" value="RZC67893"/>
    <property type="gene ID" value="C5167_011591"/>
</dbReference>
<dbReference type="EMBL" id="CM010720">
    <property type="protein sequence ID" value="RZC67893.1"/>
    <property type="molecule type" value="Genomic_DNA"/>
</dbReference>
<reference evidence="1 2" key="1">
    <citation type="journal article" date="2018" name="Science">
        <title>The opium poppy genome and morphinan production.</title>
        <authorList>
            <person name="Guo L."/>
            <person name="Winzer T."/>
            <person name="Yang X."/>
            <person name="Li Y."/>
            <person name="Ning Z."/>
            <person name="He Z."/>
            <person name="Teodor R."/>
            <person name="Lu Y."/>
            <person name="Bowser T.A."/>
            <person name="Graham I.A."/>
            <person name="Ye K."/>
        </authorList>
    </citation>
    <scope>NUCLEOTIDE SEQUENCE [LARGE SCALE GENOMIC DNA]</scope>
    <source>
        <strain evidence="2">cv. HN1</strain>
        <tissue evidence="1">Leaves</tissue>
    </source>
</reference>